<gene>
    <name evidence="1" type="ORF">FRUB_05037</name>
</gene>
<keyword evidence="2" id="KW-1185">Reference proteome</keyword>
<protein>
    <submittedName>
        <fullName evidence="1">Uncharacterized protein</fullName>
    </submittedName>
</protein>
<proteinExistence type="predicted"/>
<evidence type="ECO:0000313" key="1">
    <source>
        <dbReference type="EMBL" id="OWK41145.1"/>
    </source>
</evidence>
<accession>A0A225DXR8</accession>
<evidence type="ECO:0000313" key="2">
    <source>
        <dbReference type="Proteomes" id="UP000214646"/>
    </source>
</evidence>
<organism evidence="1 2">
    <name type="scientific">Fimbriiglobus ruber</name>
    <dbReference type="NCBI Taxonomy" id="1908690"/>
    <lineage>
        <taxon>Bacteria</taxon>
        <taxon>Pseudomonadati</taxon>
        <taxon>Planctomycetota</taxon>
        <taxon>Planctomycetia</taxon>
        <taxon>Gemmatales</taxon>
        <taxon>Gemmataceae</taxon>
        <taxon>Fimbriiglobus</taxon>
    </lineage>
</organism>
<dbReference type="AlphaFoldDB" id="A0A225DXR8"/>
<name>A0A225DXR8_9BACT</name>
<sequence length="43" mass="4929">MKSFVHSVVVDSATLQTPENTGDFKLFRFSPTSICQWRRLVKA</sequence>
<reference evidence="2" key="1">
    <citation type="submission" date="2017-06" db="EMBL/GenBank/DDBJ databases">
        <title>Genome analysis of Fimbriiglobus ruber SP5, the first member of the order Planctomycetales with confirmed chitinolytic capability.</title>
        <authorList>
            <person name="Ravin N.V."/>
            <person name="Rakitin A.L."/>
            <person name="Ivanova A.A."/>
            <person name="Beletsky A.V."/>
            <person name="Kulichevskaya I.S."/>
            <person name="Mardanov A.V."/>
            <person name="Dedysh S.N."/>
        </authorList>
    </citation>
    <scope>NUCLEOTIDE SEQUENCE [LARGE SCALE GENOMIC DNA]</scope>
    <source>
        <strain evidence="2">SP5</strain>
    </source>
</reference>
<comment type="caution">
    <text evidence="1">The sequence shown here is derived from an EMBL/GenBank/DDBJ whole genome shotgun (WGS) entry which is preliminary data.</text>
</comment>
<dbReference type="EMBL" id="NIDE01000007">
    <property type="protein sequence ID" value="OWK41145.1"/>
    <property type="molecule type" value="Genomic_DNA"/>
</dbReference>
<dbReference type="Proteomes" id="UP000214646">
    <property type="component" value="Unassembled WGS sequence"/>
</dbReference>